<dbReference type="SUPFAM" id="SSF52141">
    <property type="entry name" value="Uracil-DNA glycosylase-like"/>
    <property type="match status" value="1"/>
</dbReference>
<dbReference type="Pfam" id="PF03167">
    <property type="entry name" value="UDG"/>
    <property type="match status" value="1"/>
</dbReference>
<evidence type="ECO:0000256" key="7">
    <source>
        <dbReference type="ARBA" id="ARBA00023204"/>
    </source>
</evidence>
<keyword evidence="2" id="KW-0479">Metal-binding</keyword>
<dbReference type="PANTHER" id="PTHR33693:SF1">
    <property type="entry name" value="TYPE-4 URACIL-DNA GLYCOSYLASE"/>
    <property type="match status" value="1"/>
</dbReference>
<evidence type="ECO:0000256" key="1">
    <source>
        <dbReference type="ARBA" id="ARBA00022485"/>
    </source>
</evidence>
<dbReference type="SMART" id="SM00987">
    <property type="entry name" value="UreE_C"/>
    <property type="match status" value="1"/>
</dbReference>
<evidence type="ECO:0000259" key="9">
    <source>
        <dbReference type="SMART" id="SM00986"/>
    </source>
</evidence>
<dbReference type="KEGG" id="aasc:A4S02_10160"/>
<evidence type="ECO:0000256" key="5">
    <source>
        <dbReference type="ARBA" id="ARBA00023004"/>
    </source>
</evidence>
<keyword evidence="3" id="KW-0227">DNA damage</keyword>
<dbReference type="RefSeq" id="WP_070323687.1">
    <property type="nucleotide sequence ID" value="NZ_CP015164.1"/>
</dbReference>
<accession>A0A1D8QXJ3</accession>
<evidence type="ECO:0000256" key="2">
    <source>
        <dbReference type="ARBA" id="ARBA00022723"/>
    </source>
</evidence>
<feature type="domain" description="Uracil-DNA glycosylase-like" evidence="9">
    <location>
        <begin position="122"/>
        <end position="271"/>
    </location>
</feature>
<feature type="compositionally biased region" description="Pro residues" evidence="8">
    <location>
        <begin position="47"/>
        <end position="56"/>
    </location>
</feature>
<organism evidence="10 11">
    <name type="scientific">Acetobacter ascendens</name>
    <dbReference type="NCBI Taxonomy" id="481146"/>
    <lineage>
        <taxon>Bacteria</taxon>
        <taxon>Pseudomonadati</taxon>
        <taxon>Pseudomonadota</taxon>
        <taxon>Alphaproteobacteria</taxon>
        <taxon>Acetobacterales</taxon>
        <taxon>Acetobacteraceae</taxon>
        <taxon>Acetobacter</taxon>
    </lineage>
</organism>
<dbReference type="GO" id="GO:0006281">
    <property type="term" value="P:DNA repair"/>
    <property type="evidence" value="ECO:0007669"/>
    <property type="project" value="UniProtKB-KW"/>
</dbReference>
<dbReference type="PANTHER" id="PTHR33693">
    <property type="entry name" value="TYPE-5 URACIL-DNA GLYCOSYLASE"/>
    <property type="match status" value="1"/>
</dbReference>
<dbReference type="Gene3D" id="3.40.470.10">
    <property type="entry name" value="Uracil-DNA glycosylase-like domain"/>
    <property type="match status" value="1"/>
</dbReference>
<dbReference type="AlphaFoldDB" id="A0A1D8QXJ3"/>
<keyword evidence="7" id="KW-0234">DNA repair</keyword>
<dbReference type="InterPro" id="IPR005122">
    <property type="entry name" value="Uracil-DNA_glycosylase-like"/>
</dbReference>
<sequence>MMEAALSLLRLYTEWGVDVAVTDAPADHRHAGAGLVLPPLRGKMPQQAPPYIPPQPGTGRTPAPATVTQNQPQQPPTPTSFADTVEQAQRLAAAANTPEELFQAMDSFVACPLRGAAMHTLMPSGPHNAPLMLIGEAPDEDEDRSGQVFAGLCGTLLDTMLAPLPLERSQLALATALPWRPAGGTAPTDMDQRICRLFLERAITLFAPKRLLLCGRLPARMLLGKTTDLPRRNWQDITLPGLPPLPVMFMRHPLQLRASPAARREIWATLMTVMDTLRQDSQSM</sequence>
<evidence type="ECO:0000256" key="4">
    <source>
        <dbReference type="ARBA" id="ARBA00022801"/>
    </source>
</evidence>
<dbReference type="CDD" id="cd10030">
    <property type="entry name" value="UDG-F4_TTUDGA_SPO1dp_like"/>
    <property type="match status" value="1"/>
</dbReference>
<keyword evidence="5" id="KW-0408">Iron</keyword>
<evidence type="ECO:0000256" key="8">
    <source>
        <dbReference type="SAM" id="MobiDB-lite"/>
    </source>
</evidence>
<name>A0A1D8QXJ3_9PROT</name>
<dbReference type="InterPro" id="IPR036895">
    <property type="entry name" value="Uracil-DNA_glycosylase-like_sf"/>
</dbReference>
<evidence type="ECO:0000313" key="11">
    <source>
        <dbReference type="Proteomes" id="UP000175973"/>
    </source>
</evidence>
<keyword evidence="1" id="KW-0004">4Fe-4S</keyword>
<dbReference type="Proteomes" id="UP000175973">
    <property type="component" value="Chromosome"/>
</dbReference>
<evidence type="ECO:0000256" key="6">
    <source>
        <dbReference type="ARBA" id="ARBA00023014"/>
    </source>
</evidence>
<reference evidence="11" key="1">
    <citation type="submission" date="2016-04" db="EMBL/GenBank/DDBJ databases">
        <authorList>
            <person name="Jeon C.O."/>
            <person name="Cho G.Y."/>
            <person name="Jeong H.I."/>
            <person name="Kim K.H."/>
        </authorList>
    </citation>
    <scope>NUCLEOTIDE SEQUENCE [LARGE SCALE GENOMIC DNA]</scope>
    <source>
        <strain evidence="11">LMG 1590</strain>
    </source>
</reference>
<feature type="region of interest" description="Disordered" evidence="8">
    <location>
        <begin position="42"/>
        <end position="80"/>
    </location>
</feature>
<gene>
    <name evidence="10" type="ORF">A4S02_10160</name>
</gene>
<keyword evidence="6" id="KW-0411">Iron-sulfur</keyword>
<dbReference type="GO" id="GO:0051539">
    <property type="term" value="F:4 iron, 4 sulfur cluster binding"/>
    <property type="evidence" value="ECO:0007669"/>
    <property type="project" value="UniProtKB-KW"/>
</dbReference>
<keyword evidence="11" id="KW-1185">Reference proteome</keyword>
<dbReference type="InterPro" id="IPR051536">
    <property type="entry name" value="UDG_Type-4/5"/>
</dbReference>
<evidence type="ECO:0000256" key="3">
    <source>
        <dbReference type="ARBA" id="ARBA00022763"/>
    </source>
</evidence>
<feature type="compositionally biased region" description="Low complexity" evidence="8">
    <location>
        <begin position="61"/>
        <end position="72"/>
    </location>
</feature>
<keyword evidence="4" id="KW-0378">Hydrolase</keyword>
<dbReference type="GO" id="GO:0097506">
    <property type="term" value="F:deaminated base DNA N-glycosylase activity"/>
    <property type="evidence" value="ECO:0007669"/>
    <property type="project" value="UniProtKB-ARBA"/>
</dbReference>
<dbReference type="EMBL" id="CP015164">
    <property type="protein sequence ID" value="AOW47065.1"/>
    <property type="molecule type" value="Genomic_DNA"/>
</dbReference>
<dbReference type="GO" id="GO:0046872">
    <property type="term" value="F:metal ion binding"/>
    <property type="evidence" value="ECO:0007669"/>
    <property type="project" value="UniProtKB-KW"/>
</dbReference>
<protein>
    <submittedName>
        <fullName evidence="10">Uracil-DNA glycosylase family protein</fullName>
    </submittedName>
</protein>
<dbReference type="SMART" id="SM00986">
    <property type="entry name" value="UDG"/>
    <property type="match status" value="1"/>
</dbReference>
<proteinExistence type="predicted"/>
<evidence type="ECO:0000313" key="10">
    <source>
        <dbReference type="EMBL" id="AOW47065.1"/>
    </source>
</evidence>